<protein>
    <submittedName>
        <fullName evidence="1">Protein of unassigned function</fullName>
    </submittedName>
</protein>
<gene>
    <name evidence="1" type="ORF">MOC_5331</name>
</gene>
<name>A0A089NYP1_9HYPH</name>
<organism evidence="1 2">
    <name type="scientific">Methylobacterium oryzae CBMB20</name>
    <dbReference type="NCBI Taxonomy" id="693986"/>
    <lineage>
        <taxon>Bacteria</taxon>
        <taxon>Pseudomonadati</taxon>
        <taxon>Pseudomonadota</taxon>
        <taxon>Alphaproteobacteria</taxon>
        <taxon>Hyphomicrobiales</taxon>
        <taxon>Methylobacteriaceae</taxon>
        <taxon>Methylobacterium</taxon>
    </lineage>
</organism>
<dbReference type="eggNOG" id="ENOG502ZZ32">
    <property type="taxonomic scope" value="Bacteria"/>
</dbReference>
<evidence type="ECO:0000313" key="2">
    <source>
        <dbReference type="Proteomes" id="UP000029492"/>
    </source>
</evidence>
<evidence type="ECO:0000313" key="1">
    <source>
        <dbReference type="EMBL" id="AIQ93086.1"/>
    </source>
</evidence>
<dbReference type="KEGG" id="mor:MOC_5331"/>
<dbReference type="Pfam" id="PF12244">
    <property type="entry name" value="DUF3606"/>
    <property type="match status" value="1"/>
</dbReference>
<sequence length="56" mass="6431">MSTEFRGKTHIDIYDRAIREEWAQRFGVSEERLRKAVTMVGSRITSVAAYLDKPAS</sequence>
<dbReference type="HOGENOM" id="CLU_192201_1_0_5"/>
<proteinExistence type="predicted"/>
<accession>A0A089NYP1</accession>
<dbReference type="InterPro" id="IPR022037">
    <property type="entry name" value="DUF3606"/>
</dbReference>
<dbReference type="Proteomes" id="UP000029492">
    <property type="component" value="Chromosome"/>
</dbReference>
<dbReference type="RefSeq" id="WP_075381142.1">
    <property type="nucleotide sequence ID" value="NZ_CP003811.1"/>
</dbReference>
<dbReference type="GeneID" id="96602531"/>
<dbReference type="EMBL" id="CP003811">
    <property type="protein sequence ID" value="AIQ93086.1"/>
    <property type="molecule type" value="Genomic_DNA"/>
</dbReference>
<dbReference type="AlphaFoldDB" id="A0A089NYP1"/>
<keyword evidence="2" id="KW-1185">Reference proteome</keyword>
<reference evidence="1 2" key="1">
    <citation type="journal article" date="2014" name="PLoS ONE">
        <title>Genome Information of Methylobacterium oryzae, a Plant-Probiotic Methylotroph in the Phyllosphere.</title>
        <authorList>
            <person name="Kwak M.J."/>
            <person name="Jeong H."/>
            <person name="Madhaiyan M."/>
            <person name="Lee Y."/>
            <person name="Sa T.M."/>
            <person name="Oh T.K."/>
            <person name="Kim J.F."/>
        </authorList>
    </citation>
    <scope>NUCLEOTIDE SEQUENCE [LARGE SCALE GENOMIC DNA]</scope>
    <source>
        <strain evidence="1 2">CBMB20</strain>
    </source>
</reference>
<dbReference type="STRING" id="693986.MOC_5331"/>